<organism evidence="9 10">
    <name type="scientific">Thiobacillus denitrificans</name>
    <dbReference type="NCBI Taxonomy" id="36861"/>
    <lineage>
        <taxon>Bacteria</taxon>
        <taxon>Pseudomonadati</taxon>
        <taxon>Pseudomonadota</taxon>
        <taxon>Betaproteobacteria</taxon>
        <taxon>Nitrosomonadales</taxon>
        <taxon>Thiobacillaceae</taxon>
        <taxon>Thiobacillus</taxon>
    </lineage>
</organism>
<dbReference type="PANTHER" id="PTHR30026:SF13">
    <property type="entry name" value="MEMBRANE EFFLUX PROTEIN, PUTATIVE-RELATED"/>
    <property type="match status" value="1"/>
</dbReference>
<proteinExistence type="inferred from homology"/>
<keyword evidence="7" id="KW-0998">Cell outer membrane</keyword>
<dbReference type="InterPro" id="IPR003423">
    <property type="entry name" value="OMP_efflux"/>
</dbReference>
<dbReference type="STRING" id="1123392.GCA_000376425_00287"/>
<evidence type="ECO:0000256" key="3">
    <source>
        <dbReference type="ARBA" id="ARBA00022448"/>
    </source>
</evidence>
<keyword evidence="10" id="KW-1185">Reference proteome</keyword>
<dbReference type="EMBL" id="LDUG01000006">
    <property type="protein sequence ID" value="KVW99413.1"/>
    <property type="molecule type" value="Genomic_DNA"/>
</dbReference>
<gene>
    <name evidence="9" type="ORF">ABW22_01615</name>
</gene>
<dbReference type="PATRIC" id="fig|36861.3.peg.3049"/>
<keyword evidence="4" id="KW-1134">Transmembrane beta strand</keyword>
<accession>A0A106BVP8</accession>
<dbReference type="PANTHER" id="PTHR30026">
    <property type="entry name" value="OUTER MEMBRANE PROTEIN TOLC"/>
    <property type="match status" value="1"/>
</dbReference>
<evidence type="ECO:0000256" key="4">
    <source>
        <dbReference type="ARBA" id="ARBA00022452"/>
    </source>
</evidence>
<evidence type="ECO:0000256" key="6">
    <source>
        <dbReference type="ARBA" id="ARBA00023136"/>
    </source>
</evidence>
<dbReference type="SUPFAM" id="SSF56954">
    <property type="entry name" value="Outer membrane efflux proteins (OEP)"/>
    <property type="match status" value="1"/>
</dbReference>
<dbReference type="GO" id="GO:0015562">
    <property type="term" value="F:efflux transmembrane transporter activity"/>
    <property type="evidence" value="ECO:0007669"/>
    <property type="project" value="InterPro"/>
</dbReference>
<keyword evidence="6" id="KW-0472">Membrane</keyword>
<comment type="similarity">
    <text evidence="2">Belongs to the outer membrane factor (OMF) (TC 1.B.17) family.</text>
</comment>
<evidence type="ECO:0000256" key="7">
    <source>
        <dbReference type="ARBA" id="ARBA00023237"/>
    </source>
</evidence>
<dbReference type="Proteomes" id="UP000064243">
    <property type="component" value="Unassembled WGS sequence"/>
</dbReference>
<keyword evidence="5" id="KW-0812">Transmembrane</keyword>
<reference evidence="9 10" key="1">
    <citation type="journal article" date="2015" name="Appl. Environ. Microbiol.">
        <title>Aerobic and Anaerobic Thiosulfate Oxidation by a Cold-Adapted, Subglacial Chemoautotroph.</title>
        <authorList>
            <person name="Harrold Z.R."/>
            <person name="Skidmore M.L."/>
            <person name="Hamilton T.L."/>
            <person name="Desch L."/>
            <person name="Amada K."/>
            <person name="van Gelder W."/>
            <person name="Glover K."/>
            <person name="Roden E.E."/>
            <person name="Boyd E.S."/>
        </authorList>
    </citation>
    <scope>NUCLEOTIDE SEQUENCE [LARGE SCALE GENOMIC DNA]</scope>
    <source>
        <strain evidence="9 10">RG</strain>
    </source>
</reference>
<evidence type="ECO:0000256" key="2">
    <source>
        <dbReference type="ARBA" id="ARBA00007613"/>
    </source>
</evidence>
<evidence type="ECO:0000256" key="5">
    <source>
        <dbReference type="ARBA" id="ARBA00022692"/>
    </source>
</evidence>
<dbReference type="GO" id="GO:0015288">
    <property type="term" value="F:porin activity"/>
    <property type="evidence" value="ECO:0007669"/>
    <property type="project" value="TreeGrafter"/>
</dbReference>
<feature type="signal peptide" evidence="8">
    <location>
        <begin position="1"/>
        <end position="24"/>
    </location>
</feature>
<dbReference type="Gene3D" id="1.20.1600.10">
    <property type="entry name" value="Outer membrane efflux proteins (OEP)"/>
    <property type="match status" value="1"/>
</dbReference>
<evidence type="ECO:0000256" key="8">
    <source>
        <dbReference type="SAM" id="SignalP"/>
    </source>
</evidence>
<comment type="subcellular location">
    <subcellularLocation>
        <location evidence="1">Cell outer membrane</location>
    </subcellularLocation>
</comment>
<evidence type="ECO:0000256" key="1">
    <source>
        <dbReference type="ARBA" id="ARBA00004442"/>
    </source>
</evidence>
<dbReference type="InterPro" id="IPR051906">
    <property type="entry name" value="TolC-like"/>
</dbReference>
<feature type="chain" id="PRO_5007125774" evidence="8">
    <location>
        <begin position="25"/>
        <end position="454"/>
    </location>
</feature>
<comment type="caution">
    <text evidence="9">The sequence shown here is derived from an EMBL/GenBank/DDBJ whole genome shotgun (WGS) entry which is preliminary data.</text>
</comment>
<evidence type="ECO:0000313" key="10">
    <source>
        <dbReference type="Proteomes" id="UP000064243"/>
    </source>
</evidence>
<dbReference type="Pfam" id="PF02321">
    <property type="entry name" value="OEP"/>
    <property type="match status" value="1"/>
</dbReference>
<dbReference type="RefSeq" id="WP_059751300.1">
    <property type="nucleotide sequence ID" value="NZ_LDUG01000006.1"/>
</dbReference>
<keyword evidence="3" id="KW-0813">Transport</keyword>
<dbReference type="AlphaFoldDB" id="A0A106BVP8"/>
<sequence>MKRNALTHTLLAAGVLLTTLPGQAETINLQQAVEMSLAADPRIKEREQVVEAARGMLQEVQGKAGWRLNANAFVGLAPKVEGGFYQDGNTYSGTTPRSDGNSFNGVSDWTHLDFALIKPLYTFGKIERYGEAAQGNVDLKRGELKQTRGDTVYDTKRAYFGYLTARDTRVFLEDMQGRLNQAITSVERNLKEETGESRQSDLYALQTAKGMLAKYVHQSRAVEKISLDGLKVLTGAGLKSDLTVADARIEPVTFPQIDLAEFQSRALLERPEMQQLEAGLRTRRALVAAKKADRMPDVYAGVIGQFNYASQRERLDNPYLNDPFNGGGLTPVVGVKWDSVFGATNARVNQAQAELEALNHKKAFAVAGIPFEVGEAYANARANHDSQRDLAAGAAAARRWMVASLADFSAGLESADKVADAIRNYTLAQTEYLRTVNDYNMNVAQLARLSGELR</sequence>
<protein>
    <submittedName>
        <fullName evidence="9">Membrane protein</fullName>
    </submittedName>
</protein>
<dbReference type="GO" id="GO:1990281">
    <property type="term" value="C:efflux pump complex"/>
    <property type="evidence" value="ECO:0007669"/>
    <property type="project" value="TreeGrafter"/>
</dbReference>
<name>A0A106BVP8_THIDE</name>
<keyword evidence="8" id="KW-0732">Signal</keyword>
<evidence type="ECO:0000313" key="9">
    <source>
        <dbReference type="EMBL" id="KVW99413.1"/>
    </source>
</evidence>
<dbReference type="OrthoDB" id="9765575at2"/>
<dbReference type="GO" id="GO:0009279">
    <property type="term" value="C:cell outer membrane"/>
    <property type="evidence" value="ECO:0007669"/>
    <property type="project" value="UniProtKB-SubCell"/>
</dbReference>